<evidence type="ECO:0000256" key="5">
    <source>
        <dbReference type="ARBA" id="ARBA00048683"/>
    </source>
</evidence>
<dbReference type="EC" id="1.1.1.8" evidence="2"/>
<dbReference type="InterPro" id="IPR008927">
    <property type="entry name" value="6-PGluconate_DH-like_C_sf"/>
</dbReference>
<sequence length="118" mass="13045">MTESQRPQESTFLESCGVADLITTCYGGRNRKIGFALATSDKPVSTLETELLGGQSAQGVLTAREVFIMLNERGVTGDFPIFTVVHRICQRQEKPANFIECIRNHPAHVCNVRYSGIN</sequence>
<reference evidence="9" key="1">
    <citation type="submission" date="2017-02" db="UniProtKB">
        <authorList>
            <consortium name="WormBaseParasite"/>
        </authorList>
    </citation>
    <scope>IDENTIFICATION</scope>
</reference>
<reference evidence="7 8" key="2">
    <citation type="submission" date="2018-11" db="EMBL/GenBank/DDBJ databases">
        <authorList>
            <consortium name="Pathogen Informatics"/>
        </authorList>
    </citation>
    <scope>NUCLEOTIDE SEQUENCE [LARGE SCALE GENOMIC DNA]</scope>
</reference>
<dbReference type="AlphaFoldDB" id="A0A0R3S970"/>
<accession>A0A0R3S970</accession>
<dbReference type="GO" id="GO:0005829">
    <property type="term" value="C:cytosol"/>
    <property type="evidence" value="ECO:0007669"/>
    <property type="project" value="TreeGrafter"/>
</dbReference>
<dbReference type="OrthoDB" id="10263760at2759"/>
<feature type="domain" description="Glycerol-3-phosphate dehydrogenase NAD-dependent C-terminal" evidence="6">
    <location>
        <begin position="8"/>
        <end position="99"/>
    </location>
</feature>
<proteinExistence type="inferred from homology"/>
<dbReference type="STRING" id="6216.A0A0R3S970"/>
<dbReference type="GO" id="GO:0141152">
    <property type="term" value="F:glycerol-3-phosphate dehydrogenase (NAD+) activity"/>
    <property type="evidence" value="ECO:0007669"/>
    <property type="project" value="UniProtKB-EC"/>
</dbReference>
<evidence type="ECO:0000313" key="8">
    <source>
        <dbReference type="Proteomes" id="UP000274504"/>
    </source>
</evidence>
<organism evidence="9">
    <name type="scientific">Hymenolepis diminuta</name>
    <name type="common">Rat tapeworm</name>
    <dbReference type="NCBI Taxonomy" id="6216"/>
    <lineage>
        <taxon>Eukaryota</taxon>
        <taxon>Metazoa</taxon>
        <taxon>Spiralia</taxon>
        <taxon>Lophotrochozoa</taxon>
        <taxon>Platyhelminthes</taxon>
        <taxon>Cestoda</taxon>
        <taxon>Eucestoda</taxon>
        <taxon>Cyclophyllidea</taxon>
        <taxon>Hymenolepididae</taxon>
        <taxon>Hymenolepis</taxon>
    </lineage>
</organism>
<evidence type="ECO:0000313" key="7">
    <source>
        <dbReference type="EMBL" id="VDL17912.1"/>
    </source>
</evidence>
<dbReference type="GO" id="GO:0006072">
    <property type="term" value="P:glycerol-3-phosphate metabolic process"/>
    <property type="evidence" value="ECO:0007669"/>
    <property type="project" value="InterPro"/>
</dbReference>
<comment type="similarity">
    <text evidence="1">Belongs to the NAD-dependent glycerol-3-phosphate dehydrogenase family.</text>
</comment>
<name>A0A0R3S970_HYMDI</name>
<evidence type="ECO:0000256" key="4">
    <source>
        <dbReference type="ARBA" id="ARBA00023027"/>
    </source>
</evidence>
<dbReference type="EMBL" id="UYSG01000112">
    <property type="protein sequence ID" value="VDL17912.1"/>
    <property type="molecule type" value="Genomic_DNA"/>
</dbReference>
<protein>
    <recommendedName>
        <fullName evidence="2">glycerol-3-phosphate dehydrogenase (NAD(+))</fullName>
        <ecNumber evidence="2">1.1.1.8</ecNumber>
    </recommendedName>
</protein>
<dbReference type="SUPFAM" id="SSF48179">
    <property type="entry name" value="6-phosphogluconate dehydrogenase C-terminal domain-like"/>
    <property type="match status" value="1"/>
</dbReference>
<dbReference type="WBParaSite" id="HDID_0000076301-mRNA-1">
    <property type="protein sequence ID" value="HDID_0000076301-mRNA-1"/>
    <property type="gene ID" value="HDID_0000076301"/>
</dbReference>
<dbReference type="Proteomes" id="UP000274504">
    <property type="component" value="Unassembled WGS sequence"/>
</dbReference>
<keyword evidence="3" id="KW-0560">Oxidoreductase</keyword>
<dbReference type="InterPro" id="IPR006109">
    <property type="entry name" value="G3P_DH_NAD-dep_C"/>
</dbReference>
<evidence type="ECO:0000256" key="1">
    <source>
        <dbReference type="ARBA" id="ARBA00011009"/>
    </source>
</evidence>
<dbReference type="Pfam" id="PF07479">
    <property type="entry name" value="NAD_Gly3P_dh_C"/>
    <property type="match status" value="1"/>
</dbReference>
<comment type="catalytic activity">
    <reaction evidence="5">
        <text>sn-glycerol 3-phosphate + NAD(+) = dihydroxyacetone phosphate + NADH + H(+)</text>
        <dbReference type="Rhea" id="RHEA:11092"/>
        <dbReference type="ChEBI" id="CHEBI:15378"/>
        <dbReference type="ChEBI" id="CHEBI:57540"/>
        <dbReference type="ChEBI" id="CHEBI:57597"/>
        <dbReference type="ChEBI" id="CHEBI:57642"/>
        <dbReference type="ChEBI" id="CHEBI:57945"/>
        <dbReference type="EC" id="1.1.1.8"/>
    </reaction>
</comment>
<gene>
    <name evidence="7" type="ORF">HDID_LOCUS764</name>
</gene>
<dbReference type="GO" id="GO:0005975">
    <property type="term" value="P:carbohydrate metabolic process"/>
    <property type="evidence" value="ECO:0007669"/>
    <property type="project" value="InterPro"/>
</dbReference>
<evidence type="ECO:0000313" key="9">
    <source>
        <dbReference type="WBParaSite" id="HDID_0000076301-mRNA-1"/>
    </source>
</evidence>
<dbReference type="InterPro" id="IPR013328">
    <property type="entry name" value="6PGD_dom2"/>
</dbReference>
<evidence type="ECO:0000259" key="6">
    <source>
        <dbReference type="Pfam" id="PF07479"/>
    </source>
</evidence>
<dbReference type="Gene3D" id="1.10.1040.10">
    <property type="entry name" value="N-(1-d-carboxylethyl)-l-norvaline Dehydrogenase, domain 2"/>
    <property type="match status" value="1"/>
</dbReference>
<keyword evidence="4" id="KW-0520">NAD</keyword>
<dbReference type="PANTHER" id="PTHR11728">
    <property type="entry name" value="GLYCEROL-3-PHOSPHATE DEHYDROGENASE"/>
    <property type="match status" value="1"/>
</dbReference>
<evidence type="ECO:0000256" key="3">
    <source>
        <dbReference type="ARBA" id="ARBA00023002"/>
    </source>
</evidence>
<evidence type="ECO:0000256" key="2">
    <source>
        <dbReference type="ARBA" id="ARBA00013218"/>
    </source>
</evidence>
<dbReference type="FunFam" id="1.10.1040.10:FF:000004">
    <property type="entry name" value="Glycerol-3-phosphate dehydrogenase [NAD(+)]"/>
    <property type="match status" value="1"/>
</dbReference>
<dbReference type="PANTHER" id="PTHR11728:SF8">
    <property type="entry name" value="GLYCEROL-3-PHOSPHATE DEHYDROGENASE [NAD(+)]-RELATED"/>
    <property type="match status" value="1"/>
</dbReference>